<evidence type="ECO:0000313" key="1">
    <source>
        <dbReference type="EMBL" id="GAA2907934.1"/>
    </source>
</evidence>
<dbReference type="SUPFAM" id="SSF103032">
    <property type="entry name" value="Hypothetical protein YwqG"/>
    <property type="match status" value="1"/>
</dbReference>
<protein>
    <recommendedName>
        <fullName evidence="3">DUF1963 domain-containing protein</fullName>
    </recommendedName>
</protein>
<dbReference type="EMBL" id="BAAAVA010000002">
    <property type="protein sequence ID" value="GAA2907934.1"/>
    <property type="molecule type" value="Genomic_DNA"/>
</dbReference>
<comment type="caution">
    <text evidence="1">The sequence shown here is derived from an EMBL/GenBank/DDBJ whole genome shotgun (WGS) entry which is preliminary data.</text>
</comment>
<sequence>MEPGFGQEFAAHVAAGFGPLVVLLGQDRADEPDDGGAVGEDADHVGAVPGLLVQPSPRIVRSDLPPDLPGEGGEGKQVVLGGVQVVAALGNLASRASRTWGIWAFTAPVPGLPLLGAGRGSVGVSGSRHDRGMSDPIVEGLVLRTAARHGVPGPVAQELLAGSRPCLHLVAFQDLTLAQQEVARPAARTGGLPSLPDGVDRPDGRAPLVLTVDCAALPREALDIALPSDGSLLFFTQIEYEPESSVVLHVPAGVRTTERSATYELGGEPEQIRVYQPDVLYPVPGLTVSPDWRDSPATSAFLDSGPDRDDILDVFEDTVRRAAAGGASHGVAVQLGGFSSPWQSAPDEGDLVLLAQMHGQSIDPDVYTQTLIVGTHEDIAGRRYEALEFEQQV</sequence>
<evidence type="ECO:0008006" key="3">
    <source>
        <dbReference type="Google" id="ProtNLM"/>
    </source>
</evidence>
<dbReference type="InterPro" id="IPR035948">
    <property type="entry name" value="YwqG-like_sf"/>
</dbReference>
<accession>A0ABN3WAH5</accession>
<dbReference type="Gene3D" id="2.30.320.10">
    <property type="entry name" value="YwqG-like"/>
    <property type="match status" value="1"/>
</dbReference>
<name>A0ABN3WAH5_9ACTN</name>
<dbReference type="Proteomes" id="UP001501423">
    <property type="component" value="Unassembled WGS sequence"/>
</dbReference>
<proteinExistence type="predicted"/>
<reference evidence="1 2" key="1">
    <citation type="journal article" date="2019" name="Int. J. Syst. Evol. Microbiol.">
        <title>The Global Catalogue of Microorganisms (GCM) 10K type strain sequencing project: providing services to taxonomists for standard genome sequencing and annotation.</title>
        <authorList>
            <consortium name="The Broad Institute Genomics Platform"/>
            <consortium name="The Broad Institute Genome Sequencing Center for Infectious Disease"/>
            <person name="Wu L."/>
            <person name="Ma J."/>
        </authorList>
    </citation>
    <scope>NUCLEOTIDE SEQUENCE [LARGE SCALE GENOMIC DNA]</scope>
    <source>
        <strain evidence="1 2">JCM 9650</strain>
    </source>
</reference>
<keyword evidence="2" id="KW-1185">Reference proteome</keyword>
<evidence type="ECO:0000313" key="2">
    <source>
        <dbReference type="Proteomes" id="UP001501423"/>
    </source>
</evidence>
<gene>
    <name evidence="1" type="ORF">GCM10010478_03110</name>
</gene>
<organism evidence="1 2">
    <name type="scientific">Streptomyces erythrogriseus</name>
    <dbReference type="NCBI Taxonomy" id="284027"/>
    <lineage>
        <taxon>Bacteria</taxon>
        <taxon>Bacillati</taxon>
        <taxon>Actinomycetota</taxon>
        <taxon>Actinomycetes</taxon>
        <taxon>Kitasatosporales</taxon>
        <taxon>Streptomycetaceae</taxon>
        <taxon>Streptomyces</taxon>
        <taxon>Streptomyces griseoincarnatus group</taxon>
    </lineage>
</organism>